<keyword evidence="9 16" id="KW-0418">Kinase</keyword>
<keyword evidence="5" id="KW-0597">Phosphoprotein</keyword>
<evidence type="ECO:0000256" key="4">
    <source>
        <dbReference type="ARBA" id="ARBA00022475"/>
    </source>
</evidence>
<dbReference type="SMART" id="SM00387">
    <property type="entry name" value="HATPase_c"/>
    <property type="match status" value="1"/>
</dbReference>
<evidence type="ECO:0000256" key="7">
    <source>
        <dbReference type="ARBA" id="ARBA00022692"/>
    </source>
</evidence>
<dbReference type="SUPFAM" id="SSF55874">
    <property type="entry name" value="ATPase domain of HSP90 chaperone/DNA topoisomerase II/histidine kinase"/>
    <property type="match status" value="1"/>
</dbReference>
<dbReference type="InterPro" id="IPR003594">
    <property type="entry name" value="HATPase_dom"/>
</dbReference>
<dbReference type="InterPro" id="IPR005467">
    <property type="entry name" value="His_kinase_dom"/>
</dbReference>
<keyword evidence="4" id="KW-1003">Cell membrane</keyword>
<evidence type="ECO:0000313" key="17">
    <source>
        <dbReference type="Proteomes" id="UP001149314"/>
    </source>
</evidence>
<keyword evidence="13 14" id="KW-0472">Membrane</keyword>
<organism evidence="16 17">
    <name type="scientific">Leclercia adecarboxylata</name>
    <dbReference type="NCBI Taxonomy" id="83655"/>
    <lineage>
        <taxon>Bacteria</taxon>
        <taxon>Pseudomonadati</taxon>
        <taxon>Pseudomonadota</taxon>
        <taxon>Gammaproteobacteria</taxon>
        <taxon>Enterobacterales</taxon>
        <taxon>Enterobacteriaceae</taxon>
        <taxon>Leclercia</taxon>
    </lineage>
</organism>
<dbReference type="SUPFAM" id="SSF103190">
    <property type="entry name" value="Sensory domain-like"/>
    <property type="match status" value="1"/>
</dbReference>
<dbReference type="Gene3D" id="1.10.287.130">
    <property type="match status" value="1"/>
</dbReference>
<dbReference type="PROSITE" id="PS50109">
    <property type="entry name" value="HIS_KIN"/>
    <property type="match status" value="1"/>
</dbReference>
<comment type="subcellular location">
    <subcellularLocation>
        <location evidence="2">Cell membrane</location>
        <topology evidence="2">Multi-pass membrane protein</topology>
    </subcellularLocation>
</comment>
<dbReference type="EC" id="2.7.13.3" evidence="3"/>
<evidence type="ECO:0000256" key="3">
    <source>
        <dbReference type="ARBA" id="ARBA00012438"/>
    </source>
</evidence>
<dbReference type="InterPro" id="IPR016120">
    <property type="entry name" value="Sig_transdc_His_kin_SpoOB"/>
</dbReference>
<dbReference type="CDD" id="cd16915">
    <property type="entry name" value="HATPase_DpiB-CitA-like"/>
    <property type="match status" value="1"/>
</dbReference>
<dbReference type="SUPFAM" id="SSF55785">
    <property type="entry name" value="PYP-like sensor domain (PAS domain)"/>
    <property type="match status" value="1"/>
</dbReference>
<dbReference type="Gene3D" id="3.30.565.10">
    <property type="entry name" value="Histidine kinase-like ATPase, C-terminal domain"/>
    <property type="match status" value="1"/>
</dbReference>
<keyword evidence="10" id="KW-0067">ATP-binding</keyword>
<accession>A0A9X4BFD3</accession>
<dbReference type="Pfam" id="PF17203">
    <property type="entry name" value="sCache_3_2"/>
    <property type="match status" value="1"/>
</dbReference>
<dbReference type="GO" id="GO:0000155">
    <property type="term" value="F:phosphorelay sensor kinase activity"/>
    <property type="evidence" value="ECO:0007669"/>
    <property type="project" value="InterPro"/>
</dbReference>
<dbReference type="AlphaFoldDB" id="A0A9X4BFD3"/>
<dbReference type="InterPro" id="IPR000014">
    <property type="entry name" value="PAS"/>
</dbReference>
<dbReference type="Gene3D" id="3.30.450.20">
    <property type="entry name" value="PAS domain"/>
    <property type="match status" value="2"/>
</dbReference>
<evidence type="ECO:0000313" key="16">
    <source>
        <dbReference type="EMBL" id="MDC6640493.1"/>
    </source>
</evidence>
<dbReference type="InterPro" id="IPR029151">
    <property type="entry name" value="Sensor-like_sf"/>
</dbReference>
<keyword evidence="7 14" id="KW-0812">Transmembrane</keyword>
<evidence type="ECO:0000256" key="2">
    <source>
        <dbReference type="ARBA" id="ARBA00004651"/>
    </source>
</evidence>
<dbReference type="PRINTS" id="PR00344">
    <property type="entry name" value="BCTRLSENSOR"/>
</dbReference>
<dbReference type="PANTHER" id="PTHR43547:SF10">
    <property type="entry name" value="SENSOR HISTIDINE KINASE DCUS"/>
    <property type="match status" value="1"/>
</dbReference>
<dbReference type="EMBL" id="JAOURS010000027">
    <property type="protein sequence ID" value="MDC6640493.1"/>
    <property type="molecule type" value="Genomic_DNA"/>
</dbReference>
<dbReference type="Pfam" id="PF02518">
    <property type="entry name" value="HATPase_c"/>
    <property type="match status" value="1"/>
</dbReference>
<evidence type="ECO:0000256" key="10">
    <source>
        <dbReference type="ARBA" id="ARBA00022840"/>
    </source>
</evidence>
<dbReference type="InterPro" id="IPR033463">
    <property type="entry name" value="sCache_3"/>
</dbReference>
<comment type="catalytic activity">
    <reaction evidence="1">
        <text>ATP + protein L-histidine = ADP + protein N-phospho-L-histidine.</text>
        <dbReference type="EC" id="2.7.13.3"/>
    </reaction>
</comment>
<dbReference type="GO" id="GO:0006355">
    <property type="term" value="P:regulation of DNA-templated transcription"/>
    <property type="evidence" value="ECO:0007669"/>
    <property type="project" value="InterPro"/>
</dbReference>
<evidence type="ECO:0000256" key="11">
    <source>
        <dbReference type="ARBA" id="ARBA00022989"/>
    </source>
</evidence>
<keyword evidence="6" id="KW-0808">Transferase</keyword>
<evidence type="ECO:0000259" key="15">
    <source>
        <dbReference type="PROSITE" id="PS50109"/>
    </source>
</evidence>
<dbReference type="FunFam" id="3.30.450.20:FF:000045">
    <property type="entry name" value="Sensor histidine kinase DcuS"/>
    <property type="match status" value="1"/>
</dbReference>
<dbReference type="GO" id="GO:0005524">
    <property type="term" value="F:ATP binding"/>
    <property type="evidence" value="ECO:0007669"/>
    <property type="project" value="UniProtKB-KW"/>
</dbReference>
<evidence type="ECO:0000256" key="8">
    <source>
        <dbReference type="ARBA" id="ARBA00022741"/>
    </source>
</evidence>
<sequence>MRDLPPLPPTHKRPMKLNTLVTLMVYSVTGAILLVIFVLYFAQITRATRDGVRDTALAVARTLADSPEVIRGLSLPPDSNIIQPVARAVMQRNNLLFAVVTDMRGIRYSHPNGALLGKAFIGDDLRPALEDKENVAINHGVLDEALRVFTPVYNAQHQQIGVVAVGISLNKVEQQIARNRWDAIWLVLFSALLGALGAWGLVRMLKRVLFGLEPYQISALLEQRQAMLQSLREGVIAVDQQGHVTMINHAARQILNASASSHALHEAPLLANLREVLQTGLPRQDQEINCHGRLLLCNTLPVRSENQLMGAITTFRDKTEISQLLQRLDGMVSYLDVLRSHSHEFMNKLHVILGLLHMKHYAKLEEYVLLTANAWQSDVGTLQRNVKSPVVAGFLLSKIGRARELGFRLTLSDASQVPDNPNEQQVAGLITVLGNLIENALDAMAAQPEGEIGLLMHYQQGWLSAEVSDDGPGIAPDHLQAIFNKGFSTKGENRGVGLFLARQHIENLGGEIAVESEPGVFTQFFVQLPWNSERKSA</sequence>
<evidence type="ECO:0000256" key="6">
    <source>
        <dbReference type="ARBA" id="ARBA00022679"/>
    </source>
</evidence>
<keyword evidence="8" id="KW-0547">Nucleotide-binding</keyword>
<reference evidence="16" key="1">
    <citation type="journal article" date="2023" name="Genes Genomics">
        <title>Genomic insights of Leclercia adecarboxylata strains linked to an outbreak in public hospitals in Mexico.</title>
        <authorList>
            <person name="Barrios-Villa E."/>
            <person name="Pacheco-Flores B."/>
            <person name="Lozano-Zarain P."/>
            <person name="Del Campo-Ortega R."/>
            <person name="de Jesus Ascencio-Montiel I."/>
            <person name="Gonzalez-Leon M."/>
            <person name="Camorlinga-Ponce M."/>
            <person name="Gaytan Cervantes F.J."/>
            <person name="Gonzalez Torres C."/>
            <person name="Aguilar E."/>
            <person name="Gonzalez Ibarra J."/>
            <person name="Torres Lopez F.J."/>
            <person name="Rosas-Vargas H."/>
            <person name="Gonzalez-Bonilla C.R."/>
            <person name="Del Carmen Rocha-Gracia R."/>
        </authorList>
    </citation>
    <scope>NUCLEOTIDE SEQUENCE</scope>
    <source>
        <strain evidence="16">Lac40</strain>
    </source>
</reference>
<feature type="domain" description="Histidine kinase" evidence="15">
    <location>
        <begin position="429"/>
        <end position="532"/>
    </location>
</feature>
<comment type="caution">
    <text evidence="16">The sequence shown here is derived from an EMBL/GenBank/DDBJ whole genome shotgun (WGS) entry which is preliminary data.</text>
</comment>
<keyword evidence="11 14" id="KW-1133">Transmembrane helix</keyword>
<dbReference type="Proteomes" id="UP001149314">
    <property type="component" value="Unassembled WGS sequence"/>
</dbReference>
<dbReference type="Pfam" id="PF14689">
    <property type="entry name" value="SPOB_a"/>
    <property type="match status" value="1"/>
</dbReference>
<feature type="transmembrane region" description="Helical" evidence="14">
    <location>
        <begin position="183"/>
        <end position="202"/>
    </location>
</feature>
<keyword evidence="12" id="KW-0902">Two-component regulatory system</keyword>
<protein>
    <recommendedName>
        <fullName evidence="3">histidine kinase</fullName>
        <ecNumber evidence="3">2.7.13.3</ecNumber>
    </recommendedName>
</protein>
<proteinExistence type="predicted"/>
<dbReference type="NCBIfam" id="NF008298">
    <property type="entry name" value="PRK11086.1"/>
    <property type="match status" value="1"/>
</dbReference>
<dbReference type="FunFam" id="3.30.450.20:FF:000018">
    <property type="entry name" value="Sensor histidine kinase DcuS"/>
    <property type="match status" value="1"/>
</dbReference>
<evidence type="ECO:0000256" key="9">
    <source>
        <dbReference type="ARBA" id="ARBA00022777"/>
    </source>
</evidence>
<feature type="transmembrane region" description="Helical" evidence="14">
    <location>
        <begin position="20"/>
        <end position="42"/>
    </location>
</feature>
<evidence type="ECO:0000256" key="14">
    <source>
        <dbReference type="SAM" id="Phobius"/>
    </source>
</evidence>
<dbReference type="Pfam" id="PF00989">
    <property type="entry name" value="PAS"/>
    <property type="match status" value="1"/>
</dbReference>
<dbReference type="SMART" id="SM00091">
    <property type="entry name" value="PAS"/>
    <property type="match status" value="1"/>
</dbReference>
<evidence type="ECO:0000256" key="5">
    <source>
        <dbReference type="ARBA" id="ARBA00022553"/>
    </source>
</evidence>
<dbReference type="GO" id="GO:0005886">
    <property type="term" value="C:plasma membrane"/>
    <property type="evidence" value="ECO:0007669"/>
    <property type="project" value="UniProtKB-SubCell"/>
</dbReference>
<dbReference type="InterPro" id="IPR004358">
    <property type="entry name" value="Sig_transdc_His_kin-like_C"/>
</dbReference>
<evidence type="ECO:0000256" key="1">
    <source>
        <dbReference type="ARBA" id="ARBA00000085"/>
    </source>
</evidence>
<dbReference type="InterPro" id="IPR013767">
    <property type="entry name" value="PAS_fold"/>
</dbReference>
<dbReference type="PANTHER" id="PTHR43547">
    <property type="entry name" value="TWO-COMPONENT HISTIDINE KINASE"/>
    <property type="match status" value="1"/>
</dbReference>
<dbReference type="InterPro" id="IPR036890">
    <property type="entry name" value="HATPase_C_sf"/>
</dbReference>
<gene>
    <name evidence="16" type="ORF">OEZ79_19880</name>
</gene>
<evidence type="ECO:0000256" key="13">
    <source>
        <dbReference type="ARBA" id="ARBA00023136"/>
    </source>
</evidence>
<dbReference type="InterPro" id="IPR035965">
    <property type="entry name" value="PAS-like_dom_sf"/>
</dbReference>
<evidence type="ECO:0000256" key="12">
    <source>
        <dbReference type="ARBA" id="ARBA00023012"/>
    </source>
</evidence>
<dbReference type="InterPro" id="IPR039506">
    <property type="entry name" value="SPOB_a"/>
</dbReference>
<name>A0A9X4BFD3_9ENTR</name>
<dbReference type="RefSeq" id="WP_191152468.1">
    <property type="nucleotide sequence ID" value="NZ_CP060824.1"/>
</dbReference>
<dbReference type="SUPFAM" id="SSF55890">
    <property type="entry name" value="Sporulation response regulatory protein Spo0B"/>
    <property type="match status" value="1"/>
</dbReference>